<comment type="caution">
    <text evidence="6">The sequence shown here is derived from an EMBL/GenBank/DDBJ whole genome shotgun (WGS) entry which is preliminary data.</text>
</comment>
<dbReference type="GO" id="GO:1990904">
    <property type="term" value="C:ribonucleoprotein complex"/>
    <property type="evidence" value="ECO:0007669"/>
    <property type="project" value="UniProtKB-KW"/>
</dbReference>
<sequence length="104" mass="12029">MSRKCIITGKVPQSGNLVSHSKRRTKRKFRPNIQNVRLYSDVLKRSVKIKTTPHGMRIVDAKGGIDKYILSLKPRKICPFIRKLKKEILYNMLYKNTTSNASIN</sequence>
<dbReference type="RefSeq" id="WP_322498456.1">
    <property type="nucleotide sequence ID" value="NZ_JARGYU010000001.1"/>
</dbReference>
<dbReference type="PANTHER" id="PTHR13528:SF2">
    <property type="entry name" value="LARGE RIBOSOMAL SUBUNIT PROTEIN BL28M"/>
    <property type="match status" value="1"/>
</dbReference>
<evidence type="ECO:0000256" key="1">
    <source>
        <dbReference type="ARBA" id="ARBA00008760"/>
    </source>
</evidence>
<dbReference type="GO" id="GO:0006412">
    <property type="term" value="P:translation"/>
    <property type="evidence" value="ECO:0007669"/>
    <property type="project" value="UniProtKB-UniRule"/>
</dbReference>
<dbReference type="GO" id="GO:0003735">
    <property type="term" value="F:structural constituent of ribosome"/>
    <property type="evidence" value="ECO:0007669"/>
    <property type="project" value="InterPro"/>
</dbReference>
<keyword evidence="2 5" id="KW-0689">Ribosomal protein</keyword>
<dbReference type="EMBL" id="JARGYU010000001">
    <property type="protein sequence ID" value="MDZ5761024.1"/>
    <property type="molecule type" value="Genomic_DNA"/>
</dbReference>
<protein>
    <recommendedName>
        <fullName evidence="4 5">Large ribosomal subunit protein bL28</fullName>
    </recommendedName>
</protein>
<evidence type="ECO:0000256" key="4">
    <source>
        <dbReference type="ARBA" id="ARBA00035174"/>
    </source>
</evidence>
<accession>A0AAE4VKP2</accession>
<organism evidence="6 7">
    <name type="scientific">Lyticum sinuosum</name>
    <dbReference type="NCBI Taxonomy" id="1332059"/>
    <lineage>
        <taxon>Bacteria</taxon>
        <taxon>Pseudomonadati</taxon>
        <taxon>Pseudomonadota</taxon>
        <taxon>Alphaproteobacteria</taxon>
        <taxon>Rickettsiales</taxon>
        <taxon>Lyticum</taxon>
    </lineage>
</organism>
<evidence type="ECO:0000256" key="5">
    <source>
        <dbReference type="HAMAP-Rule" id="MF_00373"/>
    </source>
</evidence>
<dbReference type="SUPFAM" id="SSF143800">
    <property type="entry name" value="L28p-like"/>
    <property type="match status" value="1"/>
</dbReference>
<proteinExistence type="inferred from homology"/>
<dbReference type="Pfam" id="PF00830">
    <property type="entry name" value="Ribosomal_L28"/>
    <property type="match status" value="1"/>
</dbReference>
<evidence type="ECO:0000256" key="3">
    <source>
        <dbReference type="ARBA" id="ARBA00023274"/>
    </source>
</evidence>
<dbReference type="AlphaFoldDB" id="A0AAE4VKP2"/>
<keyword evidence="7" id="KW-1185">Reference proteome</keyword>
<dbReference type="InterPro" id="IPR034704">
    <property type="entry name" value="Ribosomal_bL28/bL31-like_sf"/>
</dbReference>
<dbReference type="GO" id="GO:0005840">
    <property type="term" value="C:ribosome"/>
    <property type="evidence" value="ECO:0007669"/>
    <property type="project" value="UniProtKB-KW"/>
</dbReference>
<dbReference type="Proteomes" id="UP001289135">
    <property type="component" value="Unassembled WGS sequence"/>
</dbReference>
<dbReference type="Gene3D" id="2.30.170.40">
    <property type="entry name" value="Ribosomal protein L28/L24"/>
    <property type="match status" value="1"/>
</dbReference>
<keyword evidence="3 5" id="KW-0687">Ribonucleoprotein</keyword>
<dbReference type="InterPro" id="IPR026569">
    <property type="entry name" value="Ribosomal_bL28"/>
</dbReference>
<dbReference type="NCBIfam" id="TIGR00009">
    <property type="entry name" value="L28"/>
    <property type="match status" value="1"/>
</dbReference>
<name>A0AAE4VKP2_9RICK</name>
<evidence type="ECO:0000313" key="7">
    <source>
        <dbReference type="Proteomes" id="UP001289135"/>
    </source>
</evidence>
<evidence type="ECO:0000256" key="2">
    <source>
        <dbReference type="ARBA" id="ARBA00022980"/>
    </source>
</evidence>
<gene>
    <name evidence="5" type="primary">rpmB</name>
    <name evidence="6" type="ORF">Lyticum_00184</name>
</gene>
<dbReference type="PANTHER" id="PTHR13528">
    <property type="entry name" value="39S RIBOSOMAL PROTEIN L28, MITOCHONDRIAL"/>
    <property type="match status" value="1"/>
</dbReference>
<reference evidence="6" key="1">
    <citation type="submission" date="2023-02" db="EMBL/GenBank/DDBJ databases">
        <title>Host association and intracellularity evolved multiple times independently in the Rickettsiales.</title>
        <authorList>
            <person name="Castelli M."/>
            <person name="Nardi T."/>
            <person name="Gammuto L."/>
            <person name="Bellinzona G."/>
            <person name="Sabaneyeva E."/>
            <person name="Potekhin A."/>
            <person name="Serra V."/>
            <person name="Petroni G."/>
            <person name="Sassera D."/>
        </authorList>
    </citation>
    <scope>NUCLEOTIDE SEQUENCE</scope>
    <source>
        <strain evidence="6">USBL-36I1</strain>
    </source>
</reference>
<comment type="similarity">
    <text evidence="1 5">Belongs to the bacterial ribosomal protein bL28 family.</text>
</comment>
<dbReference type="InterPro" id="IPR037147">
    <property type="entry name" value="Ribosomal_bL28_sf"/>
</dbReference>
<dbReference type="InterPro" id="IPR001383">
    <property type="entry name" value="Ribosomal_bL28_bact-type"/>
</dbReference>
<dbReference type="HAMAP" id="MF_00373">
    <property type="entry name" value="Ribosomal_bL28"/>
    <property type="match status" value="1"/>
</dbReference>
<evidence type="ECO:0000313" key="6">
    <source>
        <dbReference type="EMBL" id="MDZ5761024.1"/>
    </source>
</evidence>